<feature type="non-terminal residue" evidence="2">
    <location>
        <position position="1"/>
    </location>
</feature>
<feature type="region of interest" description="Disordered" evidence="1">
    <location>
        <begin position="58"/>
        <end position="77"/>
    </location>
</feature>
<feature type="non-terminal residue" evidence="2">
    <location>
        <position position="259"/>
    </location>
</feature>
<proteinExistence type="predicted"/>
<sequence>VHKEPDNTVTPTSDSSLTLGSKTSPIRSCVRPCTAPAPKQTLSPSSSLKRETLRLLNQRMEKLTSGESSEPESTDSSLVGLCLSLTGSYAQLPSPQPSRSPLTRRPRANTSVVNILISSPVSESELSAAGSETHPSGINNERRLAFKASSPPSPGAEWNFSASEFSDRQLSIVTSTPSSTRLDETQDVRCEITRPARRSPPAPLNRSYDVENPSPSLNRPQVDSDGPIRRRSETERHSQQLLDDQMNIKQLSVTQDEIG</sequence>
<feature type="region of interest" description="Disordered" evidence="1">
    <location>
        <begin position="1"/>
        <end position="50"/>
    </location>
</feature>
<reference evidence="2 3" key="1">
    <citation type="submission" date="2024-05" db="EMBL/GenBank/DDBJ databases">
        <title>Genome sequencing and assembly of Indian major carp, Cirrhinus mrigala (Hamilton, 1822).</title>
        <authorList>
            <person name="Mohindra V."/>
            <person name="Chowdhury L.M."/>
            <person name="Lal K."/>
            <person name="Jena J.K."/>
        </authorList>
    </citation>
    <scope>NUCLEOTIDE SEQUENCE [LARGE SCALE GENOMIC DNA]</scope>
    <source>
        <strain evidence="2">CM1030</strain>
        <tissue evidence="2">Blood</tissue>
    </source>
</reference>
<comment type="caution">
    <text evidence="2">The sequence shown here is derived from an EMBL/GenBank/DDBJ whole genome shotgun (WGS) entry which is preliminary data.</text>
</comment>
<evidence type="ECO:0000313" key="3">
    <source>
        <dbReference type="Proteomes" id="UP001529510"/>
    </source>
</evidence>
<dbReference type="EMBL" id="JAMKFB020000012">
    <property type="protein sequence ID" value="KAL0178857.1"/>
    <property type="molecule type" value="Genomic_DNA"/>
</dbReference>
<feature type="compositionally biased region" description="Basic and acidic residues" evidence="1">
    <location>
        <begin position="226"/>
        <end position="238"/>
    </location>
</feature>
<feature type="region of interest" description="Disordered" evidence="1">
    <location>
        <begin position="173"/>
        <end position="259"/>
    </location>
</feature>
<evidence type="ECO:0000256" key="1">
    <source>
        <dbReference type="SAM" id="MobiDB-lite"/>
    </source>
</evidence>
<dbReference type="AlphaFoldDB" id="A0ABD0PYP0"/>
<feature type="compositionally biased region" description="Polar residues" evidence="1">
    <location>
        <begin position="239"/>
        <end position="259"/>
    </location>
</feature>
<dbReference type="Proteomes" id="UP001529510">
    <property type="component" value="Unassembled WGS sequence"/>
</dbReference>
<feature type="compositionally biased region" description="Polar residues" evidence="1">
    <location>
        <begin position="7"/>
        <end position="26"/>
    </location>
</feature>
<feature type="compositionally biased region" description="Basic and acidic residues" evidence="1">
    <location>
        <begin position="181"/>
        <end position="194"/>
    </location>
</feature>
<name>A0ABD0PYP0_CIRMR</name>
<gene>
    <name evidence="2" type="ORF">M9458_024299</name>
</gene>
<organism evidence="2 3">
    <name type="scientific">Cirrhinus mrigala</name>
    <name type="common">Mrigala</name>
    <dbReference type="NCBI Taxonomy" id="683832"/>
    <lineage>
        <taxon>Eukaryota</taxon>
        <taxon>Metazoa</taxon>
        <taxon>Chordata</taxon>
        <taxon>Craniata</taxon>
        <taxon>Vertebrata</taxon>
        <taxon>Euteleostomi</taxon>
        <taxon>Actinopterygii</taxon>
        <taxon>Neopterygii</taxon>
        <taxon>Teleostei</taxon>
        <taxon>Ostariophysi</taxon>
        <taxon>Cypriniformes</taxon>
        <taxon>Cyprinidae</taxon>
        <taxon>Labeoninae</taxon>
        <taxon>Labeonini</taxon>
        <taxon>Cirrhinus</taxon>
    </lineage>
</organism>
<accession>A0ABD0PYP0</accession>
<protein>
    <submittedName>
        <fullName evidence="2">Uncharacterized protein</fullName>
    </submittedName>
</protein>
<evidence type="ECO:0000313" key="2">
    <source>
        <dbReference type="EMBL" id="KAL0178857.1"/>
    </source>
</evidence>
<keyword evidence="3" id="KW-1185">Reference proteome</keyword>